<keyword evidence="2" id="KW-1185">Reference proteome</keyword>
<reference evidence="1 2" key="1">
    <citation type="submission" date="2014-11" db="EMBL/GenBank/DDBJ databases">
        <authorList>
            <person name="Wibberg Daniel"/>
        </authorList>
    </citation>
    <scope>NUCLEOTIDE SEQUENCE [LARGE SCALE GENOMIC DNA]</scope>
    <source>
        <strain evidence="1">Rhizoctonia solani AG1-IB 7/3/14</strain>
    </source>
</reference>
<evidence type="ECO:0000313" key="1">
    <source>
        <dbReference type="EMBL" id="CEL58483.1"/>
    </source>
</evidence>
<dbReference type="OrthoDB" id="2576334at2759"/>
<protein>
    <submittedName>
        <fullName evidence="1">Uncharacterized protein</fullName>
    </submittedName>
</protein>
<name>A0A0B7FQJ7_THACB</name>
<sequence length="82" mass="9116">MSNTGWDVAFDGRVEGNMTVELFRNGIRTPWSPSGDTLFRLHGESTDHFYQQEVTLKVLEASPDAQLVLTQARVNGSSFADI</sequence>
<gene>
    <name evidence="1" type="ORF">RSOLAG1IB_08574</name>
</gene>
<evidence type="ECO:0000313" key="2">
    <source>
        <dbReference type="Proteomes" id="UP000059188"/>
    </source>
</evidence>
<organism evidence="1 2">
    <name type="scientific">Thanatephorus cucumeris (strain AG1-IB / isolate 7/3/14)</name>
    <name type="common">Lettuce bottom rot fungus</name>
    <name type="synonym">Rhizoctonia solani</name>
    <dbReference type="NCBI Taxonomy" id="1108050"/>
    <lineage>
        <taxon>Eukaryota</taxon>
        <taxon>Fungi</taxon>
        <taxon>Dikarya</taxon>
        <taxon>Basidiomycota</taxon>
        <taxon>Agaricomycotina</taxon>
        <taxon>Agaricomycetes</taxon>
        <taxon>Cantharellales</taxon>
        <taxon>Ceratobasidiaceae</taxon>
        <taxon>Rhizoctonia</taxon>
        <taxon>Rhizoctonia solani AG-1</taxon>
    </lineage>
</organism>
<proteinExistence type="predicted"/>
<dbReference type="EMBL" id="LN679130">
    <property type="protein sequence ID" value="CEL58483.1"/>
    <property type="molecule type" value="Genomic_DNA"/>
</dbReference>
<dbReference type="AlphaFoldDB" id="A0A0B7FQJ7"/>
<dbReference type="Proteomes" id="UP000059188">
    <property type="component" value="Unassembled WGS sequence"/>
</dbReference>
<accession>A0A0B7FQJ7</accession>